<keyword evidence="10" id="KW-1185">Reference proteome</keyword>
<evidence type="ECO:0000313" key="10">
    <source>
        <dbReference type="Proteomes" id="UP000530032"/>
    </source>
</evidence>
<evidence type="ECO:0000256" key="3">
    <source>
        <dbReference type="ARBA" id="ARBA00036002"/>
    </source>
</evidence>
<dbReference type="InterPro" id="IPR029069">
    <property type="entry name" value="HotDog_dom_sf"/>
</dbReference>
<evidence type="ECO:0000256" key="7">
    <source>
        <dbReference type="ARBA" id="ARBA00048062"/>
    </source>
</evidence>
<evidence type="ECO:0000256" key="5">
    <source>
        <dbReference type="ARBA" id="ARBA00038894"/>
    </source>
</evidence>
<dbReference type="NCBIfam" id="TIGR00369">
    <property type="entry name" value="unchar_dom_1"/>
    <property type="match status" value="1"/>
</dbReference>
<dbReference type="PANTHER" id="PTHR43240">
    <property type="entry name" value="1,4-DIHYDROXY-2-NAPHTHOYL-COA THIOESTERASE 1"/>
    <property type="match status" value="1"/>
</dbReference>
<dbReference type="GO" id="GO:0047617">
    <property type="term" value="F:fatty acyl-CoA hydrolase activity"/>
    <property type="evidence" value="ECO:0007669"/>
    <property type="project" value="UniProtKB-EC"/>
</dbReference>
<dbReference type="Proteomes" id="UP000530032">
    <property type="component" value="Unassembled WGS sequence"/>
</dbReference>
<evidence type="ECO:0000256" key="4">
    <source>
        <dbReference type="ARBA" id="ARBA00038381"/>
    </source>
</evidence>
<sequence>MSALGANEVVDFARRVRESFSRQGAMRTLGAELTRIEPGTVDVCLDWASGLTQQHGFLHAGMVSTALDSACGYAGLTLMPADAAVLTIEFKINLLAPAKGQRFRMEGRVIKPGRTITVSEGKAFAIDQGKEKLIATMSCTLMCVQHREGINN</sequence>
<organism evidence="9 10">
    <name type="scientific">Comamonas suwonensis</name>
    <dbReference type="NCBI Taxonomy" id="2606214"/>
    <lineage>
        <taxon>Bacteria</taxon>
        <taxon>Pseudomonadati</taxon>
        <taxon>Pseudomonadota</taxon>
        <taxon>Betaproteobacteria</taxon>
        <taxon>Burkholderiales</taxon>
        <taxon>Comamonadaceae</taxon>
        <taxon>Comamonas</taxon>
    </lineage>
</organism>
<dbReference type="InterPro" id="IPR003736">
    <property type="entry name" value="PAAI_dom"/>
</dbReference>
<proteinExistence type="inferred from homology"/>
<dbReference type="Pfam" id="PF03061">
    <property type="entry name" value="4HBT"/>
    <property type="match status" value="1"/>
</dbReference>
<reference evidence="9" key="1">
    <citation type="submission" date="2020-12" db="EMBL/GenBank/DDBJ databases">
        <title>Comamonas sp. nov., isolated from stream water.</title>
        <authorList>
            <person name="Park K.-H."/>
        </authorList>
    </citation>
    <scope>NUCLEOTIDE SEQUENCE</scope>
    <source>
        <strain evidence="9">EJ-4</strain>
    </source>
</reference>
<evidence type="ECO:0000256" key="1">
    <source>
        <dbReference type="ARBA" id="ARBA00022801"/>
    </source>
</evidence>
<protein>
    <recommendedName>
        <fullName evidence="6">Medium/long-chain acyl-CoA thioesterase YigI</fullName>
        <ecNumber evidence="5">3.1.2.20</ecNumber>
    </recommendedName>
</protein>
<evidence type="ECO:0000259" key="8">
    <source>
        <dbReference type="Pfam" id="PF03061"/>
    </source>
</evidence>
<name>A0A843B969_9BURK</name>
<dbReference type="AlphaFoldDB" id="A0A843B969"/>
<dbReference type="InterPro" id="IPR006683">
    <property type="entry name" value="Thioestr_dom"/>
</dbReference>
<comment type="caution">
    <text evidence="9">The sequence shown here is derived from an EMBL/GenBank/DDBJ whole genome shotgun (WGS) entry which is preliminary data.</text>
</comment>
<evidence type="ECO:0000256" key="6">
    <source>
        <dbReference type="ARBA" id="ARBA00040062"/>
    </source>
</evidence>
<dbReference type="CDD" id="cd03443">
    <property type="entry name" value="PaaI_thioesterase"/>
    <property type="match status" value="1"/>
</dbReference>
<evidence type="ECO:0000256" key="2">
    <source>
        <dbReference type="ARBA" id="ARBA00035880"/>
    </source>
</evidence>
<comment type="catalytic activity">
    <reaction evidence="7">
        <text>a medium-chain fatty acyl-CoA + H2O = a medium-chain fatty acid + CoA + H(+)</text>
        <dbReference type="Rhea" id="RHEA:68184"/>
        <dbReference type="ChEBI" id="CHEBI:15377"/>
        <dbReference type="ChEBI" id="CHEBI:15378"/>
        <dbReference type="ChEBI" id="CHEBI:57287"/>
        <dbReference type="ChEBI" id="CHEBI:59558"/>
        <dbReference type="ChEBI" id="CHEBI:90546"/>
    </reaction>
</comment>
<comment type="catalytic activity">
    <reaction evidence="2">
        <text>a fatty acyl-CoA + H2O = a fatty acid + CoA + H(+)</text>
        <dbReference type="Rhea" id="RHEA:16781"/>
        <dbReference type="ChEBI" id="CHEBI:15377"/>
        <dbReference type="ChEBI" id="CHEBI:15378"/>
        <dbReference type="ChEBI" id="CHEBI:28868"/>
        <dbReference type="ChEBI" id="CHEBI:57287"/>
        <dbReference type="ChEBI" id="CHEBI:77636"/>
        <dbReference type="EC" id="3.1.2.20"/>
    </reaction>
</comment>
<accession>A0A843B969</accession>
<feature type="domain" description="Thioesterase" evidence="8">
    <location>
        <begin position="55"/>
        <end position="130"/>
    </location>
</feature>
<dbReference type="PANTHER" id="PTHR43240:SF20">
    <property type="entry name" value="MEDIUM_LONG-CHAIN ACYL-COA THIOESTERASE YIGI"/>
    <property type="match status" value="1"/>
</dbReference>
<comment type="catalytic activity">
    <reaction evidence="3">
        <text>a long-chain fatty acyl-CoA + H2O = a long-chain fatty acid + CoA + H(+)</text>
        <dbReference type="Rhea" id="RHEA:67680"/>
        <dbReference type="ChEBI" id="CHEBI:15377"/>
        <dbReference type="ChEBI" id="CHEBI:15378"/>
        <dbReference type="ChEBI" id="CHEBI:57287"/>
        <dbReference type="ChEBI" id="CHEBI:57560"/>
        <dbReference type="ChEBI" id="CHEBI:83139"/>
    </reaction>
</comment>
<comment type="similarity">
    <text evidence="4">Belongs to the YigI thioesterase family.</text>
</comment>
<keyword evidence="1" id="KW-0378">Hydrolase</keyword>
<dbReference type="EMBL" id="JABBCQ020000012">
    <property type="protein sequence ID" value="MBI1625630.1"/>
    <property type="molecule type" value="Genomic_DNA"/>
</dbReference>
<dbReference type="Gene3D" id="3.10.129.10">
    <property type="entry name" value="Hotdog Thioesterase"/>
    <property type="match status" value="1"/>
</dbReference>
<gene>
    <name evidence="9" type="ORF">HF327_014090</name>
</gene>
<dbReference type="EC" id="3.1.2.20" evidence="5"/>
<dbReference type="SUPFAM" id="SSF54637">
    <property type="entry name" value="Thioesterase/thiol ester dehydrase-isomerase"/>
    <property type="match status" value="1"/>
</dbReference>
<dbReference type="RefSeq" id="WP_198460769.1">
    <property type="nucleotide sequence ID" value="NZ_JABBCQ020000012.1"/>
</dbReference>
<evidence type="ECO:0000313" key="9">
    <source>
        <dbReference type="EMBL" id="MBI1625630.1"/>
    </source>
</evidence>